<dbReference type="PANTHER" id="PTHR11941">
    <property type="entry name" value="ENOYL-COA HYDRATASE-RELATED"/>
    <property type="match status" value="1"/>
</dbReference>
<sequence length="256" mass="26233">MAGRVLSERRGATLVLTLDNPARGNALDGDMLAALATAADDVAGDRDLRAVVLTAGGERAFCTGADIGAWGSLDPVAFGRQWIGDGHRLFDRLAALPVPLIGALNGATFGGGLELAAVCDVRIAAPHALFALPETGLGVTAGWSGLQRLGRLVPQALLREMALTGARLTAARLEAVGFLNAVAEDPLAHALAIAQRCAGLAPRAVEATRLVLNAAAGEGREAAIDGLAGMMVAMTEDSRAGREAFAAKRPPRFTGD</sequence>
<name>A0A1M7ZN70_9HYPH</name>
<dbReference type="Gene3D" id="1.10.12.10">
    <property type="entry name" value="Lyase 2-enoyl-coa Hydratase, Chain A, domain 2"/>
    <property type="match status" value="1"/>
</dbReference>
<dbReference type="Gene3D" id="3.90.226.10">
    <property type="entry name" value="2-enoyl-CoA Hydratase, Chain A, domain 1"/>
    <property type="match status" value="1"/>
</dbReference>
<dbReference type="EMBL" id="FRXO01000006">
    <property type="protein sequence ID" value="SHO66343.1"/>
    <property type="molecule type" value="Genomic_DNA"/>
</dbReference>
<dbReference type="InterPro" id="IPR014748">
    <property type="entry name" value="Enoyl-CoA_hydra_C"/>
</dbReference>
<dbReference type="CDD" id="cd06558">
    <property type="entry name" value="crotonase-like"/>
    <property type="match status" value="1"/>
</dbReference>
<dbReference type="GO" id="GO:0006635">
    <property type="term" value="P:fatty acid beta-oxidation"/>
    <property type="evidence" value="ECO:0007669"/>
    <property type="project" value="TreeGrafter"/>
</dbReference>
<dbReference type="SUPFAM" id="SSF52096">
    <property type="entry name" value="ClpP/crotonase"/>
    <property type="match status" value="1"/>
</dbReference>
<comment type="similarity">
    <text evidence="1">Belongs to the enoyl-CoA hydratase/isomerase family.</text>
</comment>
<dbReference type="RefSeq" id="WP_073630124.1">
    <property type="nucleotide sequence ID" value="NZ_FRXO01000006.1"/>
</dbReference>
<proteinExistence type="inferred from homology"/>
<dbReference type="InterPro" id="IPR001753">
    <property type="entry name" value="Enoyl-CoA_hydra/iso"/>
</dbReference>
<organism evidence="3 4">
    <name type="scientific">Pseudoxanthobacter soli DSM 19599</name>
    <dbReference type="NCBI Taxonomy" id="1123029"/>
    <lineage>
        <taxon>Bacteria</taxon>
        <taxon>Pseudomonadati</taxon>
        <taxon>Pseudomonadota</taxon>
        <taxon>Alphaproteobacteria</taxon>
        <taxon>Hyphomicrobiales</taxon>
        <taxon>Segnochrobactraceae</taxon>
        <taxon>Pseudoxanthobacter</taxon>
    </lineage>
</organism>
<evidence type="ECO:0000256" key="1">
    <source>
        <dbReference type="ARBA" id="ARBA00005254"/>
    </source>
</evidence>
<protein>
    <submittedName>
        <fullName evidence="3">Short chain enoyl-CoA hydratase</fullName>
    </submittedName>
</protein>
<reference evidence="3 4" key="1">
    <citation type="submission" date="2016-12" db="EMBL/GenBank/DDBJ databases">
        <authorList>
            <person name="Song W.-J."/>
            <person name="Kurnit D.M."/>
        </authorList>
    </citation>
    <scope>NUCLEOTIDE SEQUENCE [LARGE SCALE GENOMIC DNA]</scope>
    <source>
        <strain evidence="3 4">DSM 19599</strain>
    </source>
</reference>
<dbReference type="AlphaFoldDB" id="A0A1M7ZN70"/>
<evidence type="ECO:0000313" key="4">
    <source>
        <dbReference type="Proteomes" id="UP000186406"/>
    </source>
</evidence>
<dbReference type="STRING" id="1123029.SAMN02745172_03002"/>
<dbReference type="InterPro" id="IPR029045">
    <property type="entry name" value="ClpP/crotonase-like_dom_sf"/>
</dbReference>
<dbReference type="Proteomes" id="UP000186406">
    <property type="component" value="Unassembled WGS sequence"/>
</dbReference>
<keyword evidence="2" id="KW-0456">Lyase</keyword>
<dbReference type="PANTHER" id="PTHR11941:SF54">
    <property type="entry name" value="ENOYL-COA HYDRATASE, MITOCHONDRIAL"/>
    <property type="match status" value="1"/>
</dbReference>
<evidence type="ECO:0000313" key="3">
    <source>
        <dbReference type="EMBL" id="SHO66343.1"/>
    </source>
</evidence>
<evidence type="ECO:0000256" key="2">
    <source>
        <dbReference type="ARBA" id="ARBA00023239"/>
    </source>
</evidence>
<dbReference type="GO" id="GO:0016829">
    <property type="term" value="F:lyase activity"/>
    <property type="evidence" value="ECO:0007669"/>
    <property type="project" value="UniProtKB-KW"/>
</dbReference>
<dbReference type="OrthoDB" id="9775794at2"/>
<accession>A0A1M7ZN70</accession>
<keyword evidence="4" id="KW-1185">Reference proteome</keyword>
<dbReference type="Pfam" id="PF00378">
    <property type="entry name" value="ECH_1"/>
    <property type="match status" value="1"/>
</dbReference>
<gene>
    <name evidence="3" type="ORF">SAMN02745172_03002</name>
</gene>